<keyword evidence="2" id="KW-1185">Reference proteome</keyword>
<name>F2LWP6_HIPMA</name>
<dbReference type="EMBL" id="CP002606">
    <property type="protein sequence ID" value="AEA33024.1"/>
    <property type="molecule type" value="Genomic_DNA"/>
</dbReference>
<dbReference type="AlphaFoldDB" id="F2LWP6"/>
<evidence type="ECO:0000313" key="2">
    <source>
        <dbReference type="Proteomes" id="UP000008139"/>
    </source>
</evidence>
<accession>F2LWP6</accession>
<dbReference type="KEGG" id="hmr:Hipma_0041"/>
<dbReference type="SUPFAM" id="SSF52540">
    <property type="entry name" value="P-loop containing nucleoside triphosphate hydrolases"/>
    <property type="match status" value="1"/>
</dbReference>
<reference evidence="1 2" key="1">
    <citation type="journal article" date="2011" name="Stand. Genomic Sci.">
        <title>Complete genome sequence of the thermophilic sulfur-reducer Hippea maritima type strain (MH(2)).</title>
        <authorList>
            <person name="Huntemann M."/>
            <person name="Lu M."/>
            <person name="Nolan M."/>
            <person name="Lapidus A."/>
            <person name="Lucas S."/>
            <person name="Hammon N."/>
            <person name="Deshpande S."/>
            <person name="Cheng J.F."/>
            <person name="Tapia R."/>
            <person name="Han C."/>
            <person name="Goodwin L."/>
            <person name="Pitluck S."/>
            <person name="Liolios K."/>
            <person name="Pagani I."/>
            <person name="Ivanova N."/>
            <person name="Ovchinikova G."/>
            <person name="Pati A."/>
            <person name="Chen A."/>
            <person name="Palaniappan K."/>
            <person name="Land M."/>
            <person name="Hauser L."/>
            <person name="Jeffries C.D."/>
            <person name="Detter J.C."/>
            <person name="Brambilla E.M."/>
            <person name="Rohde M."/>
            <person name="Spring S."/>
            <person name="Goker M."/>
            <person name="Woyke T."/>
            <person name="Bristow J."/>
            <person name="Eisen J.A."/>
            <person name="Markowitz V."/>
            <person name="Hugenholtz P."/>
            <person name="Kyrpides N.C."/>
            <person name="Klenk H.P."/>
            <person name="Mavromatis K."/>
        </authorList>
    </citation>
    <scope>NUCLEOTIDE SEQUENCE [LARGE SCALE GENOMIC DNA]</scope>
    <source>
        <strain evidence="2">ATCC 700847 / DSM 10411 / MH2</strain>
    </source>
</reference>
<dbReference type="eggNOG" id="COG0470">
    <property type="taxonomic scope" value="Bacteria"/>
</dbReference>
<dbReference type="STRING" id="760142.Hipma_0041"/>
<dbReference type="InParanoid" id="F2LWP6"/>
<dbReference type="Gene3D" id="3.40.50.300">
    <property type="entry name" value="P-loop containing nucleotide triphosphate hydrolases"/>
    <property type="match status" value="1"/>
</dbReference>
<dbReference type="RefSeq" id="WP_013681069.1">
    <property type="nucleotide sequence ID" value="NC_015318.1"/>
</dbReference>
<protein>
    <submittedName>
        <fullName evidence="1">DNA polymerase III delta prime subunit HolB</fullName>
    </submittedName>
</protein>
<gene>
    <name evidence="1" type="ordered locus">Hipma_0041</name>
</gene>
<dbReference type="Pfam" id="PF13177">
    <property type="entry name" value="DNA_pol3_delta2"/>
    <property type="match status" value="1"/>
</dbReference>
<reference evidence="2" key="2">
    <citation type="submission" date="2011-03" db="EMBL/GenBank/DDBJ databases">
        <title>The complete genome of Hippea maritima DSM 10411.</title>
        <authorList>
            <consortium name="US DOE Joint Genome Institute (JGI-PGF)"/>
            <person name="Lucas S."/>
            <person name="Copeland A."/>
            <person name="Lapidus A."/>
            <person name="Bruce D."/>
            <person name="Goodwin L."/>
            <person name="Pitluck S."/>
            <person name="Peters L."/>
            <person name="Kyrpides N."/>
            <person name="Mavromatis K."/>
            <person name="Pagani I."/>
            <person name="Ivanova N."/>
            <person name="Mikhailova N."/>
            <person name="Lu M."/>
            <person name="Detter J.C."/>
            <person name="Tapia R."/>
            <person name="Han C."/>
            <person name="Land M."/>
            <person name="Hauser L."/>
            <person name="Markowitz V."/>
            <person name="Cheng J.-F."/>
            <person name="Hugenholtz P."/>
            <person name="Woyke T."/>
            <person name="Wu D."/>
            <person name="Spring S."/>
            <person name="Schroeder M."/>
            <person name="Brambilla E."/>
            <person name="Klenk H.-P."/>
            <person name="Eisen J.A."/>
        </authorList>
    </citation>
    <scope>NUCLEOTIDE SEQUENCE [LARGE SCALE GENOMIC DNA]</scope>
    <source>
        <strain evidence="2">ATCC 700847 / DSM 10411 / MH2</strain>
    </source>
</reference>
<evidence type="ECO:0000313" key="1">
    <source>
        <dbReference type="EMBL" id="AEA33024.1"/>
    </source>
</evidence>
<dbReference type="InterPro" id="IPR027417">
    <property type="entry name" value="P-loop_NTPase"/>
</dbReference>
<dbReference type="Proteomes" id="UP000008139">
    <property type="component" value="Chromosome"/>
</dbReference>
<sequence length="191" mass="22613">MEKYLNYFSAFILENAQREDALKFIEGFGFDRIVEFDVLKIDDVRKMKESSQTNLDKKMCFLIGRIGFDAQNAILKLIEEPPPLNWFIFYEPTNLLDTIYSRCQVIRLNRETSYLDGLEMVLENKEALLEYLFGLNQKEDIIKGIEVLCRILIKKGRVEQAEKLFEYIKTLREFNLNRNVLLMNIFVSLME</sequence>
<proteinExistence type="predicted"/>
<organism evidence="1 2">
    <name type="scientific">Hippea maritima (strain ATCC 700847 / DSM 10411 / MH2)</name>
    <dbReference type="NCBI Taxonomy" id="760142"/>
    <lineage>
        <taxon>Bacteria</taxon>
        <taxon>Pseudomonadati</taxon>
        <taxon>Campylobacterota</taxon>
        <taxon>Desulfurellia</taxon>
        <taxon>Desulfurellales</taxon>
        <taxon>Hippeaceae</taxon>
        <taxon>Hippea</taxon>
    </lineage>
</organism>
<dbReference type="OrthoDB" id="9810148at2"/>
<dbReference type="HOGENOM" id="CLU_1419747_0_0_7"/>